<reference evidence="12" key="2">
    <citation type="submission" date="2021-09" db="EMBL/GenBank/DDBJ databases">
        <authorList>
            <person name="Jia N."/>
            <person name="Wang J."/>
            <person name="Shi W."/>
            <person name="Du L."/>
            <person name="Sun Y."/>
            <person name="Zhan W."/>
            <person name="Jiang J."/>
            <person name="Wang Q."/>
            <person name="Zhang B."/>
            <person name="Ji P."/>
            <person name="Sakyi L.B."/>
            <person name="Cui X."/>
            <person name="Yuan T."/>
            <person name="Jiang B."/>
            <person name="Yang W."/>
            <person name="Lam T.T.-Y."/>
            <person name="Chang Q."/>
            <person name="Ding S."/>
            <person name="Wang X."/>
            <person name="Zhu J."/>
            <person name="Ruan X."/>
            <person name="Zhao L."/>
            <person name="Wei J."/>
            <person name="Que T."/>
            <person name="Du C."/>
            <person name="Cheng J."/>
            <person name="Dai P."/>
            <person name="Han X."/>
            <person name="Huang E."/>
            <person name="Gao Y."/>
            <person name="Liu J."/>
            <person name="Shao H."/>
            <person name="Ye R."/>
            <person name="Li L."/>
            <person name="Wei W."/>
            <person name="Wang X."/>
            <person name="Wang C."/>
            <person name="Huo Q."/>
            <person name="Li W."/>
            <person name="Guo W."/>
            <person name="Chen H."/>
            <person name="Chen S."/>
            <person name="Zhou L."/>
            <person name="Zhou L."/>
            <person name="Ni X."/>
            <person name="Tian J."/>
            <person name="Zhou Y."/>
            <person name="Sheng Y."/>
            <person name="Liu T."/>
            <person name="Pan Y."/>
            <person name="Xia L."/>
            <person name="Li J."/>
            <person name="Zhao F."/>
            <person name="Cao W."/>
        </authorList>
    </citation>
    <scope>NUCLEOTIDE SEQUENCE</scope>
    <source>
        <strain evidence="12">Rsan-2018</strain>
        <tissue evidence="12">Larvae</tissue>
    </source>
</reference>
<name>A0A9D4PZI7_RHISA</name>
<evidence type="ECO:0000256" key="11">
    <source>
        <dbReference type="SAM" id="MobiDB-lite"/>
    </source>
</evidence>
<evidence type="ECO:0000256" key="6">
    <source>
        <dbReference type="ARBA" id="ARBA00022989"/>
    </source>
</evidence>
<evidence type="ECO:0000256" key="2">
    <source>
        <dbReference type="ARBA" id="ARBA00006185"/>
    </source>
</evidence>
<comment type="caution">
    <text evidence="12">The sequence shown here is derived from an EMBL/GenBank/DDBJ whole genome shotgun (WGS) entry which is preliminary data.</text>
</comment>
<keyword evidence="9" id="KW-0472">Membrane</keyword>
<dbReference type="InterPro" id="IPR007241">
    <property type="entry name" value="Autophagy-rel_prot_9"/>
</dbReference>
<comment type="similarity">
    <text evidence="2 10">Belongs to the ATG9 family.</text>
</comment>
<evidence type="ECO:0000313" key="13">
    <source>
        <dbReference type="Proteomes" id="UP000821837"/>
    </source>
</evidence>
<feature type="region of interest" description="Disordered" evidence="11">
    <location>
        <begin position="300"/>
        <end position="335"/>
    </location>
</feature>
<dbReference type="VEuPathDB" id="VectorBase:RSAN_026393"/>
<dbReference type="GO" id="GO:0034497">
    <property type="term" value="P:protein localization to phagophore assembly site"/>
    <property type="evidence" value="ECO:0007669"/>
    <property type="project" value="TreeGrafter"/>
</dbReference>
<comment type="function">
    <text evidence="10">Phospholipid scramblase involved in autophagy. Cycles between the preautophagosomal structure/phagophore assembly site (PAS) and the cytoplasmic vesicle pool and supplies membrane for the growing autophagosome. Lipid scramblase activity plays a key role in preautophagosomal structure/phagophore assembly by distributing the phospholipids that arrive through ATG2 from the cytoplasmic to the luminal leaflet of the bilayer, thereby driving autophagosomal membrane expansion.</text>
</comment>
<dbReference type="GO" id="GO:0005776">
    <property type="term" value="C:autophagosome"/>
    <property type="evidence" value="ECO:0007669"/>
    <property type="project" value="TreeGrafter"/>
</dbReference>
<keyword evidence="13" id="KW-1185">Reference proteome</keyword>
<dbReference type="GO" id="GO:0034045">
    <property type="term" value="C:phagophore assembly site membrane"/>
    <property type="evidence" value="ECO:0007669"/>
    <property type="project" value="UniProtKB-SubCell"/>
</dbReference>
<organism evidence="12 13">
    <name type="scientific">Rhipicephalus sanguineus</name>
    <name type="common">Brown dog tick</name>
    <name type="synonym">Ixodes sanguineus</name>
    <dbReference type="NCBI Taxonomy" id="34632"/>
    <lineage>
        <taxon>Eukaryota</taxon>
        <taxon>Metazoa</taxon>
        <taxon>Ecdysozoa</taxon>
        <taxon>Arthropoda</taxon>
        <taxon>Chelicerata</taxon>
        <taxon>Arachnida</taxon>
        <taxon>Acari</taxon>
        <taxon>Parasitiformes</taxon>
        <taxon>Ixodida</taxon>
        <taxon>Ixodoidea</taxon>
        <taxon>Ixodidae</taxon>
        <taxon>Rhipicephalinae</taxon>
        <taxon>Rhipicephalus</taxon>
        <taxon>Rhipicephalus</taxon>
    </lineage>
</organism>
<reference evidence="12" key="1">
    <citation type="journal article" date="2020" name="Cell">
        <title>Large-Scale Comparative Analyses of Tick Genomes Elucidate Their Genetic Diversity and Vector Capacities.</title>
        <authorList>
            <consortium name="Tick Genome and Microbiome Consortium (TIGMIC)"/>
            <person name="Jia N."/>
            <person name="Wang J."/>
            <person name="Shi W."/>
            <person name="Du L."/>
            <person name="Sun Y."/>
            <person name="Zhan W."/>
            <person name="Jiang J.F."/>
            <person name="Wang Q."/>
            <person name="Zhang B."/>
            <person name="Ji P."/>
            <person name="Bell-Sakyi L."/>
            <person name="Cui X.M."/>
            <person name="Yuan T.T."/>
            <person name="Jiang B.G."/>
            <person name="Yang W.F."/>
            <person name="Lam T.T."/>
            <person name="Chang Q.C."/>
            <person name="Ding S.J."/>
            <person name="Wang X.J."/>
            <person name="Zhu J.G."/>
            <person name="Ruan X.D."/>
            <person name="Zhao L."/>
            <person name="Wei J.T."/>
            <person name="Ye R.Z."/>
            <person name="Que T.C."/>
            <person name="Du C.H."/>
            <person name="Zhou Y.H."/>
            <person name="Cheng J.X."/>
            <person name="Dai P.F."/>
            <person name="Guo W.B."/>
            <person name="Han X.H."/>
            <person name="Huang E.J."/>
            <person name="Li L.F."/>
            <person name="Wei W."/>
            <person name="Gao Y.C."/>
            <person name="Liu J.Z."/>
            <person name="Shao H.Z."/>
            <person name="Wang X."/>
            <person name="Wang C.C."/>
            <person name="Yang T.C."/>
            <person name="Huo Q.B."/>
            <person name="Li W."/>
            <person name="Chen H.Y."/>
            <person name="Chen S.E."/>
            <person name="Zhou L.G."/>
            <person name="Ni X.B."/>
            <person name="Tian J.H."/>
            <person name="Sheng Y."/>
            <person name="Liu T."/>
            <person name="Pan Y.S."/>
            <person name="Xia L.Y."/>
            <person name="Li J."/>
            <person name="Zhao F."/>
            <person name="Cao W.C."/>
        </authorList>
    </citation>
    <scope>NUCLEOTIDE SEQUENCE</scope>
    <source>
        <strain evidence="12">Rsan-2018</strain>
    </source>
</reference>
<dbReference type="GO" id="GO:0034727">
    <property type="term" value="P:piecemeal microautophagy of the nucleus"/>
    <property type="evidence" value="ECO:0007669"/>
    <property type="project" value="TreeGrafter"/>
</dbReference>
<dbReference type="Proteomes" id="UP000821837">
    <property type="component" value="Chromosome 3"/>
</dbReference>
<evidence type="ECO:0000256" key="1">
    <source>
        <dbReference type="ARBA" id="ARBA00004511"/>
    </source>
</evidence>
<evidence type="ECO:0000256" key="9">
    <source>
        <dbReference type="ARBA" id="ARBA00023136"/>
    </source>
</evidence>
<protein>
    <recommendedName>
        <fullName evidence="3 10">Autophagy-related protein 9</fullName>
    </recommendedName>
</protein>
<evidence type="ECO:0000256" key="10">
    <source>
        <dbReference type="RuleBase" id="RU364027"/>
    </source>
</evidence>
<feature type="compositionally biased region" description="Polar residues" evidence="11">
    <location>
        <begin position="312"/>
        <end position="324"/>
    </location>
</feature>
<evidence type="ECO:0000256" key="3">
    <source>
        <dbReference type="ARBA" id="ARBA00018074"/>
    </source>
</evidence>
<dbReference type="GO" id="GO:0006869">
    <property type="term" value="P:lipid transport"/>
    <property type="evidence" value="ECO:0007669"/>
    <property type="project" value="UniProtKB-KW"/>
</dbReference>
<dbReference type="Pfam" id="PF04109">
    <property type="entry name" value="ATG9"/>
    <property type="match status" value="1"/>
</dbReference>
<sequence>MLRILEEVLSPIVTPLVLIFALRPRALEIVDFLRNFTVEVVGVGDVCSFALMDVRKHGSPQWRADDGGEDDEHGGAGAASIVVPQPEQQRAQHGKTELSLMHFTLTNPHWVPPEGSTAFINNLKERVCTEASLLPALHRKDNVLFNSLNSLSGVNAEYAEMVSSVLLNNVIIGGSLVGSRMVRSDQGSATAAAQGAAAGERIRGGVARTEGPLATPSHASLLNSICVGNEPYSLSAVGAEVSLESTAANMSFSTLFMHELHQRHLRSTTGRSLGATPPPASVVDPESHSRLVWQGLPHILESPQEGSGEDGASSSVTRQPTAGQQAHPLCLPKPW</sequence>
<dbReference type="AlphaFoldDB" id="A0A9D4PZI7"/>
<evidence type="ECO:0000256" key="8">
    <source>
        <dbReference type="ARBA" id="ARBA00023055"/>
    </source>
</evidence>
<evidence type="ECO:0000256" key="4">
    <source>
        <dbReference type="ARBA" id="ARBA00022448"/>
    </source>
</evidence>
<accession>A0A9D4PZI7</accession>
<evidence type="ECO:0000256" key="7">
    <source>
        <dbReference type="ARBA" id="ARBA00023006"/>
    </source>
</evidence>
<dbReference type="GO" id="GO:0061709">
    <property type="term" value="P:reticulophagy"/>
    <property type="evidence" value="ECO:0007669"/>
    <property type="project" value="TreeGrafter"/>
</dbReference>
<keyword evidence="6" id="KW-1133">Transmembrane helix</keyword>
<proteinExistence type="inferred from homology"/>
<evidence type="ECO:0000256" key="5">
    <source>
        <dbReference type="ARBA" id="ARBA00022692"/>
    </source>
</evidence>
<dbReference type="PANTHER" id="PTHR13038">
    <property type="entry name" value="APG9 AUTOPHAGY 9"/>
    <property type="match status" value="1"/>
</dbReference>
<evidence type="ECO:0000313" key="12">
    <source>
        <dbReference type="EMBL" id="KAH7961778.1"/>
    </source>
</evidence>
<dbReference type="EMBL" id="JABSTV010001249">
    <property type="protein sequence ID" value="KAH7961778.1"/>
    <property type="molecule type" value="Genomic_DNA"/>
</dbReference>
<gene>
    <name evidence="12" type="ORF">HPB52_012078</name>
</gene>
<keyword evidence="8 10" id="KW-0445">Lipid transport</keyword>
<dbReference type="GO" id="GO:0000422">
    <property type="term" value="P:autophagy of mitochondrion"/>
    <property type="evidence" value="ECO:0007669"/>
    <property type="project" value="TreeGrafter"/>
</dbReference>
<keyword evidence="7 10" id="KW-0072">Autophagy</keyword>
<comment type="subcellular location">
    <subcellularLocation>
        <location evidence="1 10">Preautophagosomal structure membrane</location>
        <topology evidence="1 10">Multi-pass membrane protein</topology>
    </subcellularLocation>
</comment>
<dbReference type="PANTHER" id="PTHR13038:SF10">
    <property type="entry name" value="AUTOPHAGY-RELATED PROTEIN 9"/>
    <property type="match status" value="1"/>
</dbReference>
<keyword evidence="4 10" id="KW-0813">Transport</keyword>
<keyword evidence="5" id="KW-0812">Transmembrane</keyword>